<dbReference type="GO" id="GO:0005886">
    <property type="term" value="C:plasma membrane"/>
    <property type="evidence" value="ECO:0007669"/>
    <property type="project" value="UniProtKB-SubCell"/>
</dbReference>
<dbReference type="PRINTS" id="PR01262">
    <property type="entry name" value="INNEXIN"/>
</dbReference>
<feature type="transmembrane region" description="Helical" evidence="12">
    <location>
        <begin position="281"/>
        <end position="304"/>
    </location>
</feature>
<name>A0A914L995_MELIC</name>
<feature type="region of interest" description="Disordered" evidence="13">
    <location>
        <begin position="620"/>
        <end position="643"/>
    </location>
</feature>
<feature type="region of interest" description="Disordered" evidence="13">
    <location>
        <begin position="535"/>
        <end position="554"/>
    </location>
</feature>
<dbReference type="GO" id="GO:0005921">
    <property type="term" value="C:gap junction"/>
    <property type="evidence" value="ECO:0007669"/>
    <property type="project" value="UniProtKB-SubCell"/>
</dbReference>
<feature type="transmembrane region" description="Helical" evidence="12">
    <location>
        <begin position="99"/>
        <end position="121"/>
    </location>
</feature>
<feature type="transmembrane region" description="Helical" evidence="12">
    <location>
        <begin position="194"/>
        <end position="213"/>
    </location>
</feature>
<keyword evidence="11 12" id="KW-0407">Ion channel</keyword>
<feature type="region of interest" description="Disordered" evidence="13">
    <location>
        <begin position="463"/>
        <end position="486"/>
    </location>
</feature>
<evidence type="ECO:0000256" key="2">
    <source>
        <dbReference type="ARBA" id="ARBA00004651"/>
    </source>
</evidence>
<feature type="compositionally biased region" description="Low complexity" evidence="13">
    <location>
        <begin position="624"/>
        <end position="643"/>
    </location>
</feature>
<dbReference type="Pfam" id="PF00876">
    <property type="entry name" value="Innexin"/>
    <property type="match status" value="1"/>
</dbReference>
<keyword evidence="5 12" id="KW-0812">Transmembrane</keyword>
<keyword evidence="9 12" id="KW-0406">Ion transport</keyword>
<protein>
    <recommendedName>
        <fullName evidence="12">Innexin</fullName>
    </recommendedName>
</protein>
<evidence type="ECO:0000256" key="4">
    <source>
        <dbReference type="ARBA" id="ARBA00022475"/>
    </source>
</evidence>
<evidence type="ECO:0000256" key="10">
    <source>
        <dbReference type="ARBA" id="ARBA00023136"/>
    </source>
</evidence>
<evidence type="ECO:0000256" key="9">
    <source>
        <dbReference type="ARBA" id="ARBA00023065"/>
    </source>
</evidence>
<feature type="compositionally biased region" description="Polar residues" evidence="13">
    <location>
        <begin position="411"/>
        <end position="423"/>
    </location>
</feature>
<evidence type="ECO:0000256" key="6">
    <source>
        <dbReference type="ARBA" id="ARBA00022868"/>
    </source>
</evidence>
<feature type="transmembrane region" description="Helical" evidence="12">
    <location>
        <begin position="25"/>
        <end position="43"/>
    </location>
</feature>
<feature type="region of interest" description="Disordered" evidence="13">
    <location>
        <begin position="411"/>
        <end position="431"/>
    </location>
</feature>
<dbReference type="PANTHER" id="PTHR11893">
    <property type="entry name" value="INNEXIN"/>
    <property type="match status" value="1"/>
</dbReference>
<comment type="similarity">
    <text evidence="12">Belongs to the pannexin family.</text>
</comment>
<dbReference type="PROSITE" id="PS51013">
    <property type="entry name" value="PANNEXIN"/>
    <property type="match status" value="1"/>
</dbReference>
<feature type="compositionally biased region" description="Polar residues" evidence="13">
    <location>
        <begin position="559"/>
        <end position="570"/>
    </location>
</feature>
<organism evidence="14 15">
    <name type="scientific">Meloidogyne incognita</name>
    <name type="common">Southern root-knot nematode worm</name>
    <name type="synonym">Oxyuris incognita</name>
    <dbReference type="NCBI Taxonomy" id="6306"/>
    <lineage>
        <taxon>Eukaryota</taxon>
        <taxon>Metazoa</taxon>
        <taxon>Ecdysozoa</taxon>
        <taxon>Nematoda</taxon>
        <taxon>Chromadorea</taxon>
        <taxon>Rhabditida</taxon>
        <taxon>Tylenchina</taxon>
        <taxon>Tylenchomorpha</taxon>
        <taxon>Tylenchoidea</taxon>
        <taxon>Meloidogynidae</taxon>
        <taxon>Meloidogyninae</taxon>
        <taxon>Meloidogyne</taxon>
        <taxon>Meloidogyne incognita group</taxon>
    </lineage>
</organism>
<gene>
    <name evidence="12" type="primary">inx</name>
</gene>
<dbReference type="Proteomes" id="UP000887563">
    <property type="component" value="Unplaced"/>
</dbReference>
<evidence type="ECO:0000256" key="12">
    <source>
        <dbReference type="RuleBase" id="RU010713"/>
    </source>
</evidence>
<evidence type="ECO:0000256" key="5">
    <source>
        <dbReference type="ARBA" id="ARBA00022692"/>
    </source>
</evidence>
<accession>A0A914L995</accession>
<dbReference type="PANTHER" id="PTHR11893:SF19">
    <property type="entry name" value="INNEXIN"/>
    <property type="match status" value="1"/>
</dbReference>
<feature type="region of interest" description="Disordered" evidence="13">
    <location>
        <begin position="559"/>
        <end position="578"/>
    </location>
</feature>
<evidence type="ECO:0000256" key="11">
    <source>
        <dbReference type="ARBA" id="ARBA00023303"/>
    </source>
</evidence>
<keyword evidence="14" id="KW-1185">Reference proteome</keyword>
<evidence type="ECO:0000313" key="15">
    <source>
        <dbReference type="WBParaSite" id="Minc3s00351g10784"/>
    </source>
</evidence>
<comment type="subcellular location">
    <subcellularLocation>
        <location evidence="1">Cell junction</location>
        <location evidence="1">Gap junction</location>
    </subcellularLocation>
    <subcellularLocation>
        <location evidence="2 12">Cell membrane</location>
        <topology evidence="2 12">Multi-pass membrane protein</topology>
    </subcellularLocation>
</comment>
<feature type="compositionally biased region" description="Low complexity" evidence="13">
    <location>
        <begin position="751"/>
        <end position="779"/>
    </location>
</feature>
<comment type="function">
    <text evidence="12">Structural component of the gap junctions.</text>
</comment>
<evidence type="ECO:0000256" key="13">
    <source>
        <dbReference type="SAM" id="MobiDB-lite"/>
    </source>
</evidence>
<dbReference type="GO" id="GO:0034220">
    <property type="term" value="P:monoatomic ion transmembrane transport"/>
    <property type="evidence" value="ECO:0007669"/>
    <property type="project" value="UniProtKB-KW"/>
</dbReference>
<dbReference type="WBParaSite" id="Minc3s00351g10784">
    <property type="protein sequence ID" value="Minc3s00351g10784"/>
    <property type="gene ID" value="Minc3s00351g10784"/>
</dbReference>
<proteinExistence type="inferred from homology"/>
<sequence>MILQNMFGALSFLRYQKDDDLVDRLSYFYTSSFLIMMAVLVSFKQFGGRPLECWVPAQFTSSWEAYTEMSENTYFVPVDEDIPEEIAERDYRKISYYQWVPFFLLIQAFLFYGPCLIWRLMSDKSGIRLNDIVQMATEKENIEPEYRMRTIESLARHIEAALRYQHTATSRTQYTLHRVFKCFNLRYYESYVTGMYLATKVFYVGNVLTNLLLVNKFLETNNYSIYGLGVLYDLLLLGKSWTQSGNFPRVTLCDFEVRVLGNIQRHSVQCVLVINIFNEKIFILLWLWFCILFFITLFDGLYWFSVSLFHRDRFRFVLRHLELTSDPDRPELFRKEKRKQVEHFLKAYLKVDGVLVLRMIALHAGVMYCTEITDALWKRYLSQHPENLIDEDSVLINFARTQSIRRRIGCSASSTSLAPNHNGSSGGSAGRRVIQRNAHARLSRFLSYRQVPAAVRNTRGAVVYRPNPRSTPGNTTTSSGSAVERGRIINRCNSPFSRRIEQESSVDGAQQQAVAILSQSRVYETIPVSNTQVIVTPSSRPSSRQDEALSKLNRSNLTKQVSIGSCSQTDRPLRHSNIASDDLDDSLCSSESLSHNHSSSSKLTKAIGVVKSPLKKLRSAMLPSSSATKSSAKNSTASDLLPSSDRLSLTRSATPSVHPHEISIIFRPSSRQDEALSKLNRSNLTKQVSIGSCSQTDRPLRHSNIASDDLDDSLCSSESLSHNHSSSSKLTKAIGVVKSPLKKLRSAMLPSSSATKSSAKNSTASDLLPSSDRLSLTRSATPSVHPHDNYQDHSTSTTSSNHNRKISFSLLDTHVEGLETSTGNKSAREVAALEINRLKKKS</sequence>
<evidence type="ECO:0000313" key="14">
    <source>
        <dbReference type="Proteomes" id="UP000887563"/>
    </source>
</evidence>
<reference evidence="15" key="1">
    <citation type="submission" date="2022-11" db="UniProtKB">
        <authorList>
            <consortium name="WormBaseParasite"/>
        </authorList>
    </citation>
    <scope>IDENTIFICATION</scope>
</reference>
<keyword evidence="7" id="KW-0965">Cell junction</keyword>
<keyword evidence="8 12" id="KW-1133">Transmembrane helix</keyword>
<keyword evidence="6" id="KW-0303">Gap junction</keyword>
<evidence type="ECO:0000256" key="8">
    <source>
        <dbReference type="ARBA" id="ARBA00022989"/>
    </source>
</evidence>
<evidence type="ECO:0000256" key="3">
    <source>
        <dbReference type="ARBA" id="ARBA00022448"/>
    </source>
</evidence>
<feature type="region of interest" description="Disordered" evidence="13">
    <location>
        <begin position="747"/>
        <end position="805"/>
    </location>
</feature>
<dbReference type="InterPro" id="IPR000990">
    <property type="entry name" value="Innexin"/>
</dbReference>
<evidence type="ECO:0000256" key="7">
    <source>
        <dbReference type="ARBA" id="ARBA00022949"/>
    </source>
</evidence>
<keyword evidence="4" id="KW-1003">Cell membrane</keyword>
<dbReference type="GO" id="GO:0005243">
    <property type="term" value="F:gap junction channel activity"/>
    <property type="evidence" value="ECO:0007669"/>
    <property type="project" value="TreeGrafter"/>
</dbReference>
<feature type="compositionally biased region" description="Low complexity" evidence="13">
    <location>
        <begin position="465"/>
        <end position="481"/>
    </location>
</feature>
<evidence type="ECO:0000256" key="1">
    <source>
        <dbReference type="ARBA" id="ARBA00004610"/>
    </source>
</evidence>
<dbReference type="AlphaFoldDB" id="A0A914L995"/>
<keyword evidence="3 12" id="KW-0813">Transport</keyword>
<keyword evidence="10 12" id="KW-0472">Membrane</keyword>